<evidence type="ECO:0000256" key="11">
    <source>
        <dbReference type="ARBA" id="ARBA00022989"/>
    </source>
</evidence>
<keyword evidence="9 20" id="KW-0479">Metal-binding</keyword>
<dbReference type="FunFam" id="3.10.180.20:FF:000001">
    <property type="entry name" value="alpha-1,3-mannosyl-glycoprotein 2-beta-N-acetylglucosaminyltransferase"/>
    <property type="match status" value="1"/>
</dbReference>
<gene>
    <name evidence="21" type="primary">CSON015053</name>
</gene>
<evidence type="ECO:0000256" key="5">
    <source>
        <dbReference type="ARBA" id="ARBA00022490"/>
    </source>
</evidence>
<feature type="transmembrane region" description="Helical" evidence="20">
    <location>
        <begin position="7"/>
        <end position="24"/>
    </location>
</feature>
<evidence type="ECO:0000256" key="3">
    <source>
        <dbReference type="ARBA" id="ARBA00004922"/>
    </source>
</evidence>
<dbReference type="GO" id="GO:0006487">
    <property type="term" value="P:protein N-linked glycosylation"/>
    <property type="evidence" value="ECO:0007669"/>
    <property type="project" value="TreeGrafter"/>
</dbReference>
<keyword evidence="15 20" id="KW-0464">Manganese</keyword>
<evidence type="ECO:0000256" key="2">
    <source>
        <dbReference type="ARBA" id="ARBA00004556"/>
    </source>
</evidence>
<dbReference type="SUPFAM" id="SSF53448">
    <property type="entry name" value="Nucleotide-diphospho-sugar transferases"/>
    <property type="match status" value="1"/>
</dbReference>
<dbReference type="EMBL" id="UFQS01000091">
    <property type="protein sequence ID" value="SSW99156.1"/>
    <property type="molecule type" value="Genomic_DNA"/>
</dbReference>
<dbReference type="GO" id="GO:0030145">
    <property type="term" value="F:manganese ion binding"/>
    <property type="evidence" value="ECO:0007669"/>
    <property type="project" value="UniProtKB-UniRule"/>
</dbReference>
<evidence type="ECO:0000256" key="12">
    <source>
        <dbReference type="ARBA" id="ARBA00023034"/>
    </source>
</evidence>
<dbReference type="PANTHER" id="PTHR10468">
    <property type="entry name" value="PROTEIN O-LINKED-MANNOSE BETA-1,2-N-ACETYLGLUCOSAMINYLTRANSFERASE 1/ALPHA-1,3-MANNOSYL-GLYCOPROTEIN 2-BETA-N-ACETYLGLUCOSAMINYLTRANSFERASE"/>
    <property type="match status" value="1"/>
</dbReference>
<reference evidence="21" key="1">
    <citation type="submission" date="2018-04" db="EMBL/GenBank/DDBJ databases">
        <authorList>
            <person name="Go L.Y."/>
            <person name="Mitchell J.A."/>
        </authorList>
    </citation>
    <scope>NUCLEOTIDE SEQUENCE</scope>
    <source>
        <tissue evidence="21">Whole organism</tissue>
    </source>
</reference>
<keyword evidence="14" id="KW-1015">Disulfide bond</keyword>
<comment type="similarity">
    <text evidence="4 20">Belongs to the glycosyltransferase 13 family.</text>
</comment>
<comment type="cofactor">
    <cofactor evidence="20">
        <name>Mn(2+)</name>
        <dbReference type="ChEBI" id="CHEBI:29035"/>
    </cofactor>
    <text evidence="20">The cofactor is mostly bound to the substrate.</text>
</comment>
<comment type="pathway">
    <text evidence="3 20">Protein modification; protein glycosylation.</text>
</comment>
<dbReference type="GO" id="GO:0000139">
    <property type="term" value="C:Golgi membrane"/>
    <property type="evidence" value="ECO:0007669"/>
    <property type="project" value="UniProtKB-SubCell"/>
</dbReference>
<protein>
    <recommendedName>
        <fullName evidence="17 20">Alpha-1,3-mannosyl-glycoprotein 2-beta-N-acetylglucosaminyltransferase</fullName>
        <shortName evidence="20">GNT-I</shortName>
        <shortName evidence="20">GlcNAc-T I</shortName>
        <ecNumber evidence="17 20">2.4.1.101</ecNumber>
    </recommendedName>
    <alternativeName>
        <fullName evidence="18 20">N-glycosyl-oligosaccharide-glycoprotein N-acetylglucosaminyltransferase I</fullName>
    </alternativeName>
</protein>
<name>A0A336K2J3_CULSO</name>
<comment type="function">
    <text evidence="16 20">Initiates complex N-linked carbohydrate formation. Essential for the conversion of high-mannose to hybrid and complex N-glycans.</text>
</comment>
<evidence type="ECO:0000256" key="7">
    <source>
        <dbReference type="ARBA" id="ARBA00022679"/>
    </source>
</evidence>
<dbReference type="EC" id="2.4.1.101" evidence="17 20"/>
<dbReference type="VEuPathDB" id="VectorBase:CSON015053"/>
<keyword evidence="5" id="KW-0963">Cytoplasm</keyword>
<dbReference type="OMA" id="KGYDLSW"/>
<dbReference type="CDD" id="cd02514">
    <property type="entry name" value="GT13_GLCNAC-TI"/>
    <property type="match status" value="1"/>
</dbReference>
<dbReference type="UniPathway" id="UPA00378"/>
<sequence length="475" mass="56243">MRPRKIFFVILAIAFWMLLTYIIVTKQTGQNETKKIELLKQVELLEMEAHDTMEERKYILEQVEKIIKMKDLGDISTVESISSTTTVKKPVIYEDKQIQERQENVEEKNVIDQPDDPEPLSEYQVTYLENDRLRPVIPVVVFACNRPSVSRCLENLIRYRPNKEQFPIIVSQDCGDELTRDTILRYKAEVTLIEQPDDSVIQVPPKDKKFLGYYKIARHYGWALTQVFNKGFEFVIIVEDDLNVSPDFYEYFHATFPLLRNDSSLWCVSAWNDNGKVGLIEEDRPDILYRTDFFPGLGWMLTRDLWNELQPKWPKSFWDDWIRTPQNRKERACIRPEISRTRTFGKVGVSNGLFFEKHLKYIKLSEDFVPFTKMNLTYLLKDNYDNQFLGRVYECPVITFEELRRGLAKNFNEVRIQYNTKEQYKRISKLLGLMDDFRSGVGRTAYRGIVSFFYNNQRVHLAPNRNWNGYDPAWS</sequence>
<evidence type="ECO:0000313" key="21">
    <source>
        <dbReference type="EMBL" id="SSW99156.1"/>
    </source>
</evidence>
<dbReference type="InterPro" id="IPR052261">
    <property type="entry name" value="Glycosyltransferase_13"/>
</dbReference>
<keyword evidence="8 20" id="KW-0812">Transmembrane</keyword>
<keyword evidence="11 20" id="KW-1133">Transmembrane helix</keyword>
<keyword evidence="7" id="KW-0808">Transferase</keyword>
<dbReference type="Gene3D" id="3.10.180.20">
    <property type="entry name" value="N-Acetylglucosaminyltransferase I, Domain 2"/>
    <property type="match status" value="1"/>
</dbReference>
<evidence type="ECO:0000256" key="8">
    <source>
        <dbReference type="ARBA" id="ARBA00022692"/>
    </source>
</evidence>
<dbReference type="InterPro" id="IPR029044">
    <property type="entry name" value="Nucleotide-diphossugar_trans"/>
</dbReference>
<evidence type="ECO:0000256" key="17">
    <source>
        <dbReference type="ARBA" id="ARBA00038949"/>
    </source>
</evidence>
<keyword evidence="6 20" id="KW-0328">Glycosyltransferase</keyword>
<evidence type="ECO:0000256" key="15">
    <source>
        <dbReference type="ARBA" id="ARBA00023211"/>
    </source>
</evidence>
<evidence type="ECO:0000256" key="16">
    <source>
        <dbReference type="ARBA" id="ARBA00037706"/>
    </source>
</evidence>
<evidence type="ECO:0000256" key="20">
    <source>
        <dbReference type="RuleBase" id="RU368119"/>
    </source>
</evidence>
<dbReference type="FunFam" id="3.90.550.10:FF:000055">
    <property type="entry name" value="Alpha-1,3-mannosyl-glycoprotein 2-beta-N-acetylglucosaminyltransferase"/>
    <property type="match status" value="1"/>
</dbReference>
<evidence type="ECO:0000256" key="1">
    <source>
        <dbReference type="ARBA" id="ARBA00004323"/>
    </source>
</evidence>
<dbReference type="EMBL" id="UFQT01000091">
    <property type="protein sequence ID" value="SSX19538.1"/>
    <property type="molecule type" value="Genomic_DNA"/>
</dbReference>
<evidence type="ECO:0000256" key="4">
    <source>
        <dbReference type="ARBA" id="ARBA00006492"/>
    </source>
</evidence>
<evidence type="ECO:0000256" key="6">
    <source>
        <dbReference type="ARBA" id="ARBA00022676"/>
    </source>
</evidence>
<keyword evidence="13 20" id="KW-0472">Membrane</keyword>
<dbReference type="AlphaFoldDB" id="A0A336K2J3"/>
<dbReference type="GO" id="GO:0048471">
    <property type="term" value="C:perinuclear region of cytoplasm"/>
    <property type="evidence" value="ECO:0007669"/>
    <property type="project" value="UniProtKB-SubCell"/>
</dbReference>
<keyword evidence="10 20" id="KW-0735">Signal-anchor</keyword>
<dbReference type="PANTHER" id="PTHR10468:SF0">
    <property type="entry name" value="ALPHA-1,3-MANNOSYL-GLYCOPROTEIN 2-BETA-N-ACETYLGLUCOSAMINYLTRANSFERASE"/>
    <property type="match status" value="1"/>
</dbReference>
<comment type="catalytic activity">
    <reaction evidence="19 20">
        <text>N(4)-(alpha-D-Man-(1-&gt;3)-[alpha-D-Man-(1-&gt;3)-[alpha-D-Man-(1-&gt;6)]-alpha-D-Man-(1-&gt;6)]-beta-D-Man-(1-&gt;4)-beta-D-GlcNAc-(1-&gt;4)-beta-D-GlcNAc)-L-asparaginyl-[protein] (N-glucan mannose isomer 5A1,2) + UDP-N-acetyl-alpha-D-glucosamine = N(4)-{beta-D-GlcNAc-(1-&gt;2)-alpha-D-Man-(1-&gt;3)-[alpha-D-Man-(1-&gt;3)-[alpha-D-Man-(1-&gt;6)]-alpha-D-Man-(1-&gt;6)]-beta-D-Man-(1-&gt;4)-beta-D-GlcNAc-(1-&gt;4)-beta-D-GlcNAc}-L-asparaginyl-[protein] + UDP + H(+)</text>
        <dbReference type="Rhea" id="RHEA:11456"/>
        <dbReference type="Rhea" id="RHEA-COMP:14367"/>
        <dbReference type="Rhea" id="RHEA-COMP:14368"/>
        <dbReference type="ChEBI" id="CHEBI:15378"/>
        <dbReference type="ChEBI" id="CHEBI:57705"/>
        <dbReference type="ChEBI" id="CHEBI:58223"/>
        <dbReference type="ChEBI" id="CHEBI:59087"/>
        <dbReference type="ChEBI" id="CHEBI:60625"/>
        <dbReference type="EC" id="2.4.1.101"/>
    </reaction>
</comment>
<proteinExistence type="inferred from homology"/>
<evidence type="ECO:0000256" key="18">
    <source>
        <dbReference type="ARBA" id="ARBA00041712"/>
    </source>
</evidence>
<dbReference type="InterPro" id="IPR004139">
    <property type="entry name" value="Glyco_trans_13"/>
</dbReference>
<evidence type="ECO:0000313" key="22">
    <source>
        <dbReference type="EMBL" id="SSX19538.1"/>
    </source>
</evidence>
<keyword evidence="12 20" id="KW-0333">Golgi apparatus</keyword>
<evidence type="ECO:0000256" key="19">
    <source>
        <dbReference type="ARBA" id="ARBA00049421"/>
    </source>
</evidence>
<comment type="subcellular location">
    <subcellularLocation>
        <location evidence="2">Cytoplasm</location>
        <location evidence="2">Perinuclear region</location>
    </subcellularLocation>
    <subcellularLocation>
        <location evidence="1 20">Golgi apparatus membrane</location>
        <topology evidence="1 20">Single-pass type II membrane protein</topology>
    </subcellularLocation>
</comment>
<dbReference type="GO" id="GO:0003827">
    <property type="term" value="F:alpha-1,3-mannosylglycoprotein 2-beta-N-acetylglucosaminyltransferase activity"/>
    <property type="evidence" value="ECO:0007669"/>
    <property type="project" value="UniProtKB-UniRule"/>
</dbReference>
<evidence type="ECO:0000256" key="13">
    <source>
        <dbReference type="ARBA" id="ARBA00023136"/>
    </source>
</evidence>
<evidence type="ECO:0000256" key="14">
    <source>
        <dbReference type="ARBA" id="ARBA00023157"/>
    </source>
</evidence>
<accession>A0A336K2J3</accession>
<reference evidence="22" key="2">
    <citation type="submission" date="2018-07" db="EMBL/GenBank/DDBJ databases">
        <authorList>
            <person name="Quirk P.G."/>
            <person name="Krulwich T.A."/>
        </authorList>
    </citation>
    <scope>NUCLEOTIDE SEQUENCE</scope>
</reference>
<dbReference type="Pfam" id="PF03071">
    <property type="entry name" value="GNT-I"/>
    <property type="match status" value="1"/>
</dbReference>
<evidence type="ECO:0000256" key="10">
    <source>
        <dbReference type="ARBA" id="ARBA00022968"/>
    </source>
</evidence>
<evidence type="ECO:0000256" key="9">
    <source>
        <dbReference type="ARBA" id="ARBA00022723"/>
    </source>
</evidence>
<organism evidence="21">
    <name type="scientific">Culicoides sonorensis</name>
    <name type="common">Biting midge</name>
    <dbReference type="NCBI Taxonomy" id="179676"/>
    <lineage>
        <taxon>Eukaryota</taxon>
        <taxon>Metazoa</taxon>
        <taxon>Ecdysozoa</taxon>
        <taxon>Arthropoda</taxon>
        <taxon>Hexapoda</taxon>
        <taxon>Insecta</taxon>
        <taxon>Pterygota</taxon>
        <taxon>Neoptera</taxon>
        <taxon>Endopterygota</taxon>
        <taxon>Diptera</taxon>
        <taxon>Nematocera</taxon>
        <taxon>Chironomoidea</taxon>
        <taxon>Ceratopogonidae</taxon>
        <taxon>Ceratopogoninae</taxon>
        <taxon>Culicoides</taxon>
        <taxon>Monoculicoides</taxon>
    </lineage>
</organism>
<dbReference type="Gene3D" id="3.90.550.10">
    <property type="entry name" value="Spore Coat Polysaccharide Biosynthesis Protein SpsA, Chain A"/>
    <property type="match status" value="1"/>
</dbReference>